<name>C7NG85_KYTSD</name>
<reference evidence="1 2" key="1">
    <citation type="journal article" date="2009" name="Stand. Genomic Sci.">
        <title>Complete genome sequence of Kytococcus sedentarius type strain (541).</title>
        <authorList>
            <person name="Sims D."/>
            <person name="Brettin T."/>
            <person name="Detter J.C."/>
            <person name="Han C."/>
            <person name="Lapidus A."/>
            <person name="Copeland A."/>
            <person name="Glavina Del Rio T."/>
            <person name="Nolan M."/>
            <person name="Chen F."/>
            <person name="Lucas S."/>
            <person name="Tice H."/>
            <person name="Cheng J.F."/>
            <person name="Bruce D."/>
            <person name="Goodwin L."/>
            <person name="Pitluck S."/>
            <person name="Ovchinnikova G."/>
            <person name="Pati A."/>
            <person name="Ivanova N."/>
            <person name="Mavrommatis K."/>
            <person name="Chen A."/>
            <person name="Palaniappan K."/>
            <person name="D'haeseleer P."/>
            <person name="Chain P."/>
            <person name="Bristow J."/>
            <person name="Eisen J.A."/>
            <person name="Markowitz V."/>
            <person name="Hugenholtz P."/>
            <person name="Schneider S."/>
            <person name="Goker M."/>
            <person name="Pukall R."/>
            <person name="Kyrpides N.C."/>
            <person name="Klenk H.P."/>
        </authorList>
    </citation>
    <scope>NUCLEOTIDE SEQUENCE [LARGE SCALE GENOMIC DNA]</scope>
    <source>
        <strain evidence="2">ATCC 14392 / DSM 20547 / JCM 11482 / CCUG 33030 / NBRC 15357 / NCTC 11040 / CCM 314 / 541</strain>
    </source>
</reference>
<keyword evidence="2" id="KW-1185">Reference proteome</keyword>
<dbReference type="AlphaFoldDB" id="C7NG85"/>
<gene>
    <name evidence="1" type="ordered locus">Ksed_25310</name>
</gene>
<dbReference type="STRING" id="478801.Ksed_25310"/>
<dbReference type="InterPro" id="IPR027417">
    <property type="entry name" value="P-loop_NTPase"/>
</dbReference>
<accession>C7NG85</accession>
<proteinExistence type="predicted"/>
<sequence length="235" mass="23673">MIGIGAATGGLGASTLAAAVALRGASTGARTVAVDTSRWGTALAVALGMESARGLHWEDLTRSDGDLPGDELVAALPRAHGVHLLARDGIGEQTWADLPRQVVHHARRAAAGVADLVVVDLPPMGSPDFLGWASWCHQLRVLVGDAPGTVAVSPALRGALGVVPGRTALLLRGGRPARGLVDAVQQVAGHPVAGSLAQDPSVGRCELVGSPVGSVPGPLQELADEVLLTAVEVAA</sequence>
<dbReference type="KEGG" id="kse:Ksed_25310"/>
<protein>
    <recommendedName>
        <fullName evidence="3">ATPase involved in chromosome partitioning</fullName>
    </recommendedName>
</protein>
<dbReference type="eggNOG" id="COG0455">
    <property type="taxonomic scope" value="Bacteria"/>
</dbReference>
<dbReference type="SUPFAM" id="SSF52540">
    <property type="entry name" value="P-loop containing nucleoside triphosphate hydrolases"/>
    <property type="match status" value="1"/>
</dbReference>
<evidence type="ECO:0008006" key="3">
    <source>
        <dbReference type="Google" id="ProtNLM"/>
    </source>
</evidence>
<dbReference type="Proteomes" id="UP000006666">
    <property type="component" value="Chromosome"/>
</dbReference>
<organism evidence="1 2">
    <name type="scientific">Kytococcus sedentarius (strain ATCC 14392 / DSM 20547 / JCM 11482 / CCUG 33030 / NBRC 15357 / NCTC 11040 / CCM 314 / 541)</name>
    <name type="common">Micrococcus sedentarius</name>
    <dbReference type="NCBI Taxonomy" id="478801"/>
    <lineage>
        <taxon>Bacteria</taxon>
        <taxon>Bacillati</taxon>
        <taxon>Actinomycetota</taxon>
        <taxon>Actinomycetes</taxon>
        <taxon>Micrococcales</taxon>
        <taxon>Kytococcaceae</taxon>
        <taxon>Kytococcus</taxon>
    </lineage>
</organism>
<evidence type="ECO:0000313" key="2">
    <source>
        <dbReference type="Proteomes" id="UP000006666"/>
    </source>
</evidence>
<dbReference type="Gene3D" id="3.40.50.300">
    <property type="entry name" value="P-loop containing nucleotide triphosphate hydrolases"/>
    <property type="match status" value="1"/>
</dbReference>
<evidence type="ECO:0000313" key="1">
    <source>
        <dbReference type="EMBL" id="ACV07494.1"/>
    </source>
</evidence>
<dbReference type="EMBL" id="CP001686">
    <property type="protein sequence ID" value="ACV07494.1"/>
    <property type="molecule type" value="Genomic_DNA"/>
</dbReference>
<dbReference type="HOGENOM" id="CLU_1178992_0_0_11"/>